<dbReference type="Gene3D" id="1.25.40.90">
    <property type="match status" value="1"/>
</dbReference>
<feature type="compositionally biased region" description="Basic and acidic residues" evidence="8">
    <location>
        <begin position="246"/>
        <end position="287"/>
    </location>
</feature>
<protein>
    <recommendedName>
        <fullName evidence="13">ENHANCER OF AG-4 protein 2</fullName>
    </recommendedName>
</protein>
<dbReference type="SMART" id="SM00582">
    <property type="entry name" value="RPR"/>
    <property type="match status" value="1"/>
</dbReference>
<organism evidence="11 12">
    <name type="scientific">Linum tenue</name>
    <dbReference type="NCBI Taxonomy" id="586396"/>
    <lineage>
        <taxon>Eukaryota</taxon>
        <taxon>Viridiplantae</taxon>
        <taxon>Streptophyta</taxon>
        <taxon>Embryophyta</taxon>
        <taxon>Tracheophyta</taxon>
        <taxon>Spermatophyta</taxon>
        <taxon>Magnoliopsida</taxon>
        <taxon>eudicotyledons</taxon>
        <taxon>Gunneridae</taxon>
        <taxon>Pentapetalae</taxon>
        <taxon>rosids</taxon>
        <taxon>fabids</taxon>
        <taxon>Malpighiales</taxon>
        <taxon>Linaceae</taxon>
        <taxon>Linum</taxon>
    </lineage>
</organism>
<keyword evidence="3" id="KW-0507">mRNA processing</keyword>
<keyword evidence="5" id="KW-0287">Flowering</keyword>
<feature type="compositionally biased region" description="Polar residues" evidence="8">
    <location>
        <begin position="726"/>
        <end position="736"/>
    </location>
</feature>
<evidence type="ECO:0000256" key="6">
    <source>
        <dbReference type="ARBA" id="ARBA00023163"/>
    </source>
</evidence>
<evidence type="ECO:0000256" key="8">
    <source>
        <dbReference type="SAM" id="MobiDB-lite"/>
    </source>
</evidence>
<dbReference type="PANTHER" id="PTHR12550">
    <property type="entry name" value="HEPATOMA-DERIVED GROWTH FACTOR-RELATED"/>
    <property type="match status" value="1"/>
</dbReference>
<gene>
    <name evidence="11" type="ORF">LITE_LOCUS27900</name>
</gene>
<feature type="region of interest" description="Disordered" evidence="8">
    <location>
        <begin position="931"/>
        <end position="1001"/>
    </location>
</feature>
<comment type="subcellular location">
    <subcellularLocation>
        <location evidence="1">Nucleus</location>
    </subcellularLocation>
</comment>
<dbReference type="InterPro" id="IPR000313">
    <property type="entry name" value="PWWP_dom"/>
</dbReference>
<name>A0AAV0MDV3_9ROSI</name>
<feature type="region of interest" description="Disordered" evidence="8">
    <location>
        <begin position="1277"/>
        <end position="1396"/>
    </location>
</feature>
<feature type="compositionally biased region" description="Basic and acidic residues" evidence="8">
    <location>
        <begin position="322"/>
        <end position="332"/>
    </location>
</feature>
<dbReference type="PROSITE" id="PS51391">
    <property type="entry name" value="CID"/>
    <property type="match status" value="1"/>
</dbReference>
<dbReference type="FunFam" id="1.25.40.90:FF:000037">
    <property type="entry name" value="Enhancer of ag-4 2"/>
    <property type="match status" value="1"/>
</dbReference>
<dbReference type="GO" id="GO:0009908">
    <property type="term" value="P:flower development"/>
    <property type="evidence" value="ECO:0007669"/>
    <property type="project" value="UniProtKB-KW"/>
</dbReference>
<dbReference type="PROSITE" id="PS50812">
    <property type="entry name" value="PWWP"/>
    <property type="match status" value="1"/>
</dbReference>
<feature type="compositionally biased region" description="Low complexity" evidence="8">
    <location>
        <begin position="931"/>
        <end position="940"/>
    </location>
</feature>
<reference evidence="11" key="1">
    <citation type="submission" date="2022-08" db="EMBL/GenBank/DDBJ databases">
        <authorList>
            <person name="Gutierrez-Valencia J."/>
        </authorList>
    </citation>
    <scope>NUCLEOTIDE SEQUENCE</scope>
</reference>
<evidence type="ECO:0000256" key="7">
    <source>
        <dbReference type="ARBA" id="ARBA00023242"/>
    </source>
</evidence>
<evidence type="ECO:0000256" key="2">
    <source>
        <dbReference type="ARBA" id="ARBA00022473"/>
    </source>
</evidence>
<dbReference type="Pfam" id="PF04818">
    <property type="entry name" value="CID"/>
    <property type="match status" value="1"/>
</dbReference>
<dbReference type="Pfam" id="PF00855">
    <property type="entry name" value="PWWP"/>
    <property type="match status" value="1"/>
</dbReference>
<feature type="compositionally biased region" description="Polar residues" evidence="8">
    <location>
        <begin position="778"/>
        <end position="788"/>
    </location>
</feature>
<feature type="compositionally biased region" description="Pro residues" evidence="8">
    <location>
        <begin position="1294"/>
        <end position="1394"/>
    </location>
</feature>
<dbReference type="Gene3D" id="2.30.30.140">
    <property type="match status" value="1"/>
</dbReference>
<dbReference type="InterPro" id="IPR008942">
    <property type="entry name" value="ENTH_VHS"/>
</dbReference>
<comment type="caution">
    <text evidence="11">The sequence shown here is derived from an EMBL/GenBank/DDBJ whole genome shotgun (WGS) entry which is preliminary data.</text>
</comment>
<feature type="compositionally biased region" description="Polar residues" evidence="8">
    <location>
        <begin position="608"/>
        <end position="618"/>
    </location>
</feature>
<feature type="region of interest" description="Disordered" evidence="8">
    <location>
        <begin position="105"/>
        <end position="862"/>
    </location>
</feature>
<evidence type="ECO:0000313" key="11">
    <source>
        <dbReference type="EMBL" id="CAI0443970.1"/>
    </source>
</evidence>
<feature type="compositionally biased region" description="Polar residues" evidence="8">
    <location>
        <begin position="203"/>
        <end position="214"/>
    </location>
</feature>
<dbReference type="SUPFAM" id="SSF63748">
    <property type="entry name" value="Tudor/PWWP/MBT"/>
    <property type="match status" value="1"/>
</dbReference>
<keyword evidence="12" id="KW-1185">Reference proteome</keyword>
<feature type="domain" description="PWWP" evidence="9">
    <location>
        <begin position="20"/>
        <end position="77"/>
    </location>
</feature>
<keyword evidence="6" id="KW-0804">Transcription</keyword>
<feature type="compositionally biased region" description="Basic and acidic residues" evidence="8">
    <location>
        <begin position="482"/>
        <end position="498"/>
    </location>
</feature>
<dbReference type="InterPro" id="IPR006569">
    <property type="entry name" value="CID_dom"/>
</dbReference>
<evidence type="ECO:0008006" key="13">
    <source>
        <dbReference type="Google" id="ProtNLM"/>
    </source>
</evidence>
<dbReference type="Proteomes" id="UP001154282">
    <property type="component" value="Unassembled WGS sequence"/>
</dbReference>
<feature type="compositionally biased region" description="Low complexity" evidence="8">
    <location>
        <begin position="373"/>
        <end position="382"/>
    </location>
</feature>
<dbReference type="GO" id="GO:0005634">
    <property type="term" value="C:nucleus"/>
    <property type="evidence" value="ECO:0007669"/>
    <property type="project" value="UniProtKB-SubCell"/>
</dbReference>
<evidence type="ECO:0000256" key="5">
    <source>
        <dbReference type="ARBA" id="ARBA00023089"/>
    </source>
</evidence>
<dbReference type="GO" id="GO:0006397">
    <property type="term" value="P:mRNA processing"/>
    <property type="evidence" value="ECO:0007669"/>
    <property type="project" value="UniProtKB-KW"/>
</dbReference>
<keyword evidence="2" id="KW-0217">Developmental protein</keyword>
<evidence type="ECO:0000256" key="4">
    <source>
        <dbReference type="ARBA" id="ARBA00023015"/>
    </source>
</evidence>
<keyword evidence="4" id="KW-0805">Transcription regulation</keyword>
<feature type="compositionally biased region" description="Basic and acidic residues" evidence="8">
    <location>
        <begin position="522"/>
        <end position="532"/>
    </location>
</feature>
<evidence type="ECO:0000259" key="9">
    <source>
        <dbReference type="PROSITE" id="PS50812"/>
    </source>
</evidence>
<evidence type="ECO:0000256" key="3">
    <source>
        <dbReference type="ARBA" id="ARBA00022664"/>
    </source>
</evidence>
<evidence type="ECO:0000259" key="10">
    <source>
        <dbReference type="PROSITE" id="PS51391"/>
    </source>
</evidence>
<accession>A0AAV0MDV3</accession>
<dbReference type="EMBL" id="CAMGYJ010000007">
    <property type="protein sequence ID" value="CAI0443970.1"/>
    <property type="molecule type" value="Genomic_DNA"/>
</dbReference>
<keyword evidence="7" id="KW-0539">Nucleus</keyword>
<feature type="domain" description="CID" evidence="10">
    <location>
        <begin position="1001"/>
        <end position="1142"/>
    </location>
</feature>
<feature type="compositionally biased region" description="Basic and acidic residues" evidence="8">
    <location>
        <begin position="590"/>
        <end position="606"/>
    </location>
</feature>
<evidence type="ECO:0000313" key="12">
    <source>
        <dbReference type="Proteomes" id="UP001154282"/>
    </source>
</evidence>
<dbReference type="PANTHER" id="PTHR12550:SF70">
    <property type="entry name" value="JIL-1 ANCHORING AND STABILIZING PROTEIN, ISOFORM A"/>
    <property type="match status" value="1"/>
</dbReference>
<sequence>MAPGRKRGANKAKAKSQLSLGDLVLAKVKGFPAWPAKICRPEDWKKTPDPKKHFVFFFGTQEIAFVAPPDIQVFTSELKTKLSSKCQGKSKRFKEAVQEISAEFEKLQNKKSSARGEITSADGMGHGGEADLNDGAARSNGEASEDAGDSRSKGDYCSGRESEADSEDTVPSVSCDTGDSPVGAVSSDKNSDDEQPQEVASGPTVTTDGKNDTSIAARVNVGDTQEVDIDTKVQENGNKSQVGTDGVRRVDDTVKVRRDRSSDLVEKEDGKPCKSSDIGKELKDKVKGKPPSGIGGNPTGTSKGKKRKEMQKARTNSNAPDGIRENMGDKQKSSRSGSGKSEVYASDASRPSKRLKHEDVESPKDSMNSDAFGGSSSKSSSGQRVLRGPGSHANKVKVDASARTGKANSDASLASGRGRLDASPRKTGLKSVASPQADKGKSYASRQMDKVKSSSSTLIGKVKSDSSAQVRKVHANPIGDMGKGKADVNQRSKVHDTTGDEDELPVSKRRRRAQEAMTDSVHNLKDRTKGSPDPKNNLSYSRARVHGNQNLKRRRAVCLYDEEEEDDDPKTPVHGGTGRSMKPPAAVSGDIKDRDKETGGSRKRQNECVVNTQSNVTESTRHHDVLKEASSNLQKNCVSPGRPSTVKMHNDPDSQSPCEDGEQVLPKKVSTALTSPKNYPRSLESPKTVVEQDKTSEASQNTSDAQKMPLADEEQVMSKVKEVSTALASPKNSPQPLASPKTVAGQDKTSKVSVKTPSGAQKKPQADKEQVIAKEVNTALTSPESSPMSLGPPKTGVDQHKTSKASVKTASGLQKKPQAASGKSSGMVPDGAKASQYHVAAQRNRHALSGERPKSNPKVPSRVGDQAISMETSVKVEAAADDNASDSAISMKNLIAAAQAKRKEAHTQHFSLGNSSYNLLSMNDAHGWSPSPSFLQPLPSGMSNGMQGDASGFHPHPNVPSPSTQNHPLGPETRIENEEDEDQRVSSGHRAPGGSLSGGTEAAVARDAFEGMIETLSRTKESIGRATRLAIDCAKYGISNEVVELLIRKLESETSSHRKVDLFFLVDSITQCSSHQKGIAGASYVPTVQAALPRLLSAAAPPGAGARENRRQCLKVLKLWLRRKIFPESALKRFMDEIGGSNDEISGGLSLRRPSRCERALNDPIREMEGLLVDEYGSNATFQLPGLFSGNIFEEDDDEDLLLELPKKVGDMPTVAEPDHNTLGESEAYTVTPTDRRHCILEDVDGELEMEDVSGHHLKDEGPEMDIDEDHFSDRVVVKPSSNSPADSPLVPDGSPPLPPGSPPQLPPLPPSPPPPLPPPPPSSSLPPPPSSSLPPPPPPSSSLPPPPPPSSSLPPPPPPSSSLPPPPLPPPPPPPSLLPSQLPPGPPSAPQPPLIHQHLVPAQPLHSQSLMSTQPSIQSPQLAYQTPASHEYCSTSSGNKTGQMTGTAHVKHMDHVMKSHQSPRFAHSAVCSSRETSGFSSSRHLEYSHNDVYLNPQASQHNAQFQPGNSSFVPRPVNPSLTQTAPGHFQFSKPVIQQHHQQPYPHPFPVPSHPDGHRRFVGDDQWRMPSNEFNANNQHNGWIGGRTQSHGVHSISQEGFFRGPVERPPVNTVGVQFPASNNLPAAPPIPGHGVSPMRPCRPDMSTVNCWRPG</sequence>
<proteinExistence type="predicted"/>
<evidence type="ECO:0000256" key="1">
    <source>
        <dbReference type="ARBA" id="ARBA00004123"/>
    </source>
</evidence>
<feature type="compositionally biased region" description="Basic and acidic residues" evidence="8">
    <location>
        <begin position="148"/>
        <end position="163"/>
    </location>
</feature>